<keyword evidence="1" id="KW-0812">Transmembrane</keyword>
<feature type="transmembrane region" description="Helical" evidence="1">
    <location>
        <begin position="34"/>
        <end position="57"/>
    </location>
</feature>
<dbReference type="AlphaFoldDB" id="A0A837IB26"/>
<protein>
    <submittedName>
        <fullName evidence="2">Uncharacterized protein</fullName>
    </submittedName>
</protein>
<name>A0A837IB26_9BACT</name>
<keyword evidence="1" id="KW-1133">Transmembrane helix</keyword>
<reference evidence="2 3" key="1">
    <citation type="journal article" date="2015" name="Nature">
        <title>rRNA introns, odd ribosomes, and small enigmatic genomes across a large radiation of phyla.</title>
        <authorList>
            <person name="Brown C.T."/>
            <person name="Hug L.A."/>
            <person name="Thomas B.C."/>
            <person name="Sharon I."/>
            <person name="Castelle C.J."/>
            <person name="Singh A."/>
            <person name="Wilkins M.J."/>
            <person name="Williams K.H."/>
            <person name="Banfield J.F."/>
        </authorList>
    </citation>
    <scope>NUCLEOTIDE SEQUENCE [LARGE SCALE GENOMIC DNA]</scope>
</reference>
<organism evidence="2 3">
    <name type="scientific">Candidatus Nomurabacteria bacterium GW2011_GWB1_44_12</name>
    <dbReference type="NCBI Taxonomy" id="1618748"/>
    <lineage>
        <taxon>Bacteria</taxon>
        <taxon>Candidatus Nomuraibacteriota</taxon>
    </lineage>
</organism>
<evidence type="ECO:0000313" key="2">
    <source>
        <dbReference type="EMBL" id="KKT37223.1"/>
    </source>
</evidence>
<comment type="caution">
    <text evidence="2">The sequence shown here is derived from an EMBL/GenBank/DDBJ whole genome shotgun (WGS) entry which is preliminary data.</text>
</comment>
<dbReference type="EMBL" id="LCHP01000001">
    <property type="protein sequence ID" value="KKT37223.1"/>
    <property type="molecule type" value="Genomic_DNA"/>
</dbReference>
<evidence type="ECO:0000313" key="3">
    <source>
        <dbReference type="Proteomes" id="UP000033815"/>
    </source>
</evidence>
<sequence length="58" mass="6622">MDLVLFIVGIFFLWKGQMQVSKKSQPWPLLKRNGRIIGGVLILPMVAEGVYILFLLAY</sequence>
<keyword evidence="1" id="KW-0472">Membrane</keyword>
<proteinExistence type="predicted"/>
<evidence type="ECO:0000256" key="1">
    <source>
        <dbReference type="SAM" id="Phobius"/>
    </source>
</evidence>
<accession>A0A837IB26</accession>
<dbReference type="Proteomes" id="UP000033815">
    <property type="component" value="Unassembled WGS sequence"/>
</dbReference>
<gene>
    <name evidence="2" type="ORF">UW25_C0001G0031</name>
</gene>